<name>A0AAD7S9V4_9TELE</name>
<keyword evidence="2" id="KW-0732">Signal</keyword>
<dbReference type="Proteomes" id="UP001221898">
    <property type="component" value="Unassembled WGS sequence"/>
</dbReference>
<protein>
    <submittedName>
        <fullName evidence="3">Uncharacterized protein</fullName>
    </submittedName>
</protein>
<accession>A0AAD7S9V4</accession>
<evidence type="ECO:0000256" key="2">
    <source>
        <dbReference type="SAM" id="SignalP"/>
    </source>
</evidence>
<organism evidence="3 4">
    <name type="scientific">Aldrovandia affinis</name>
    <dbReference type="NCBI Taxonomy" id="143900"/>
    <lineage>
        <taxon>Eukaryota</taxon>
        <taxon>Metazoa</taxon>
        <taxon>Chordata</taxon>
        <taxon>Craniata</taxon>
        <taxon>Vertebrata</taxon>
        <taxon>Euteleostomi</taxon>
        <taxon>Actinopterygii</taxon>
        <taxon>Neopterygii</taxon>
        <taxon>Teleostei</taxon>
        <taxon>Notacanthiformes</taxon>
        <taxon>Halosauridae</taxon>
        <taxon>Aldrovandia</taxon>
    </lineage>
</organism>
<evidence type="ECO:0000256" key="1">
    <source>
        <dbReference type="SAM" id="MobiDB-lite"/>
    </source>
</evidence>
<keyword evidence="4" id="KW-1185">Reference proteome</keyword>
<proteinExistence type="predicted"/>
<reference evidence="3" key="1">
    <citation type="journal article" date="2023" name="Science">
        <title>Genome structures resolve the early diversification of teleost fishes.</title>
        <authorList>
            <person name="Parey E."/>
            <person name="Louis A."/>
            <person name="Montfort J."/>
            <person name="Bouchez O."/>
            <person name="Roques C."/>
            <person name="Iampietro C."/>
            <person name="Lluch J."/>
            <person name="Castinel A."/>
            <person name="Donnadieu C."/>
            <person name="Desvignes T."/>
            <person name="Floi Bucao C."/>
            <person name="Jouanno E."/>
            <person name="Wen M."/>
            <person name="Mejri S."/>
            <person name="Dirks R."/>
            <person name="Jansen H."/>
            <person name="Henkel C."/>
            <person name="Chen W.J."/>
            <person name="Zahm M."/>
            <person name="Cabau C."/>
            <person name="Klopp C."/>
            <person name="Thompson A.W."/>
            <person name="Robinson-Rechavi M."/>
            <person name="Braasch I."/>
            <person name="Lecointre G."/>
            <person name="Bobe J."/>
            <person name="Postlethwait J.H."/>
            <person name="Berthelot C."/>
            <person name="Roest Crollius H."/>
            <person name="Guiguen Y."/>
        </authorList>
    </citation>
    <scope>NUCLEOTIDE SEQUENCE</scope>
    <source>
        <strain evidence="3">NC1722</strain>
    </source>
</reference>
<gene>
    <name evidence="3" type="ORF">AAFF_G00439800</name>
</gene>
<feature type="region of interest" description="Disordered" evidence="1">
    <location>
        <begin position="207"/>
        <end position="229"/>
    </location>
</feature>
<evidence type="ECO:0000313" key="3">
    <source>
        <dbReference type="EMBL" id="KAJ8397431.1"/>
    </source>
</evidence>
<feature type="signal peptide" evidence="2">
    <location>
        <begin position="1"/>
        <end position="21"/>
    </location>
</feature>
<dbReference type="PANTHER" id="PTHR38706:SF2">
    <property type="match status" value="1"/>
</dbReference>
<dbReference type="EMBL" id="JAINUG010000098">
    <property type="protein sequence ID" value="KAJ8397431.1"/>
    <property type="molecule type" value="Genomic_DNA"/>
</dbReference>
<dbReference type="PANTHER" id="PTHR38706">
    <property type="entry name" value="SI:CH211-198C19.1-RELATED"/>
    <property type="match status" value="1"/>
</dbReference>
<evidence type="ECO:0000313" key="4">
    <source>
        <dbReference type="Proteomes" id="UP001221898"/>
    </source>
</evidence>
<feature type="chain" id="PRO_5041972451" evidence="2">
    <location>
        <begin position="22"/>
        <end position="258"/>
    </location>
</feature>
<dbReference type="AlphaFoldDB" id="A0AAD7S9V4"/>
<comment type="caution">
    <text evidence="3">The sequence shown here is derived from an EMBL/GenBank/DDBJ whole genome shotgun (WGS) entry which is preliminary data.</text>
</comment>
<sequence length="258" mass="29353">MGHLSFLCGFLLVLSLVSVSGRPEDTLRKIPDLGEKDFGHNFPRHGLNLLYWFSRDYITFDNNNNMQPAQDPKEGAFGFHYYGNKEALLPSLRNLRGYTYYTVGNLFDGKDLPESQRLPDYVAEEFRSSKNLDSRDQNNKDRIIVRRTPFGSVDQVYITQHYDFNSGHGSAYDPDNTYGIGAGLLMEIRNLSREKFLQPFASRTRSHYAKCHPERGSSQPDPSDECSHKFSNGNRQPFQSALLCLCYAVLGLLVGCPF</sequence>